<reference evidence="4" key="2">
    <citation type="submission" date="2021-01" db="EMBL/GenBank/DDBJ databases">
        <authorList>
            <person name="Hahn C.R."/>
            <person name="Youssef N.H."/>
            <person name="Elshahed M."/>
        </authorList>
    </citation>
    <scope>NUCLEOTIDE SEQUENCE</scope>
    <source>
        <strain evidence="4">Zod_Metabat.24</strain>
    </source>
</reference>
<comment type="caution">
    <text evidence="4">The sequence shown here is derived from an EMBL/GenBank/DDBJ whole genome shotgun (WGS) entry which is preliminary data.</text>
</comment>
<comment type="similarity">
    <text evidence="1">Belongs to the bacterial solute-binding protein 1 family.</text>
</comment>
<keyword evidence="3" id="KW-0732">Signal</keyword>
<dbReference type="GO" id="GO:0015768">
    <property type="term" value="P:maltose transport"/>
    <property type="evidence" value="ECO:0007669"/>
    <property type="project" value="TreeGrafter"/>
</dbReference>
<dbReference type="EMBL" id="JAFGIX010000019">
    <property type="protein sequence ID" value="MBN1572318.1"/>
    <property type="molecule type" value="Genomic_DNA"/>
</dbReference>
<gene>
    <name evidence="4" type="ORF">JW984_03885</name>
</gene>
<dbReference type="GO" id="GO:0042956">
    <property type="term" value="P:maltodextrin transmembrane transport"/>
    <property type="evidence" value="ECO:0007669"/>
    <property type="project" value="TreeGrafter"/>
</dbReference>
<sequence>MDFIHGTKIRGAVSIIAICLLSCSIFLSSCRRAPETETDTLTFWVTMSGEEAEAVRLIGKKFTEESGIAVDVREIGIFEITTKLELAAPAGKGPDILSITHTSVGALALMKLITPIAMDIAPMDVDTTDISNISANITASLKDCPESLVSAFTWSGGEGKDAVLYGVPLTVESYGLVINRGIIKSVPDTMEELIETATNLTRDTDGDGKVDTYGFLTDPTNFYFTFPFYDANGAYIFAENAAGCYDTGNLGFCTEGGVSALTFMQGLTQSRCGAPALIPKGITYPIISDLFSKGKAAAMIHGTYLIPYYRSLGIDVGYYPIPPFSDGRRGCPLSTLMGIAVSAYSDKKEDALKFVAFFLRPENMRAYFEASGGVRVMVNPKIYTDEDYEREPTLETSVKIAGDSLPFPNDPAGELVWDAFADGASLTLEGKSTPKDALCTMEERLKTVISEIKK</sequence>
<dbReference type="InterPro" id="IPR006059">
    <property type="entry name" value="SBP"/>
</dbReference>
<reference evidence="4" key="1">
    <citation type="journal article" date="2021" name="Environ. Microbiol.">
        <title>Genomic characterization of three novel Desulfobacterota classes expand the metabolic and phylogenetic diversity of the phylum.</title>
        <authorList>
            <person name="Murphy C.L."/>
            <person name="Biggerstaff J."/>
            <person name="Eichhorn A."/>
            <person name="Ewing E."/>
            <person name="Shahan R."/>
            <person name="Soriano D."/>
            <person name="Stewart S."/>
            <person name="VanMol K."/>
            <person name="Walker R."/>
            <person name="Walters P."/>
            <person name="Elshahed M.S."/>
            <person name="Youssef N.H."/>
        </authorList>
    </citation>
    <scope>NUCLEOTIDE SEQUENCE</scope>
    <source>
        <strain evidence="4">Zod_Metabat.24</strain>
    </source>
</reference>
<dbReference type="GO" id="GO:0055052">
    <property type="term" value="C:ATP-binding cassette (ABC) transporter complex, substrate-binding subunit-containing"/>
    <property type="evidence" value="ECO:0007669"/>
    <property type="project" value="TreeGrafter"/>
</dbReference>
<proteinExistence type="inferred from homology"/>
<dbReference type="SUPFAM" id="SSF53850">
    <property type="entry name" value="Periplasmic binding protein-like II"/>
    <property type="match status" value="1"/>
</dbReference>
<dbReference type="GO" id="GO:1901982">
    <property type="term" value="F:maltose binding"/>
    <property type="evidence" value="ECO:0007669"/>
    <property type="project" value="TreeGrafter"/>
</dbReference>
<dbReference type="PANTHER" id="PTHR30061:SF50">
    <property type="entry name" value="MALTOSE_MALTODEXTRIN-BINDING PERIPLASMIC PROTEIN"/>
    <property type="match status" value="1"/>
</dbReference>
<organism evidence="4 5">
    <name type="scientific">Candidatus Zymogenus saltonus</name>
    <dbReference type="NCBI Taxonomy" id="2844893"/>
    <lineage>
        <taxon>Bacteria</taxon>
        <taxon>Deltaproteobacteria</taxon>
        <taxon>Candidatus Zymogenia</taxon>
        <taxon>Candidatus Zymogeniales</taxon>
        <taxon>Candidatus Zymogenaceae</taxon>
        <taxon>Candidatus Zymogenus</taxon>
    </lineage>
</organism>
<dbReference type="AlphaFoldDB" id="A0A9D8KD26"/>
<keyword evidence="2" id="KW-0813">Transport</keyword>
<accession>A0A9D8KD26</accession>
<protein>
    <submittedName>
        <fullName evidence="4">Extracellular solute-binding protein</fullName>
    </submittedName>
</protein>
<evidence type="ECO:0000256" key="1">
    <source>
        <dbReference type="ARBA" id="ARBA00008520"/>
    </source>
</evidence>
<evidence type="ECO:0000313" key="4">
    <source>
        <dbReference type="EMBL" id="MBN1572318.1"/>
    </source>
</evidence>
<dbReference type="Proteomes" id="UP000809273">
    <property type="component" value="Unassembled WGS sequence"/>
</dbReference>
<dbReference type="Gene3D" id="3.40.190.10">
    <property type="entry name" value="Periplasmic binding protein-like II"/>
    <property type="match status" value="2"/>
</dbReference>
<dbReference type="PANTHER" id="PTHR30061">
    <property type="entry name" value="MALTOSE-BINDING PERIPLASMIC PROTEIN"/>
    <property type="match status" value="1"/>
</dbReference>
<evidence type="ECO:0000313" key="5">
    <source>
        <dbReference type="Proteomes" id="UP000809273"/>
    </source>
</evidence>
<evidence type="ECO:0000256" key="2">
    <source>
        <dbReference type="ARBA" id="ARBA00022448"/>
    </source>
</evidence>
<name>A0A9D8KD26_9DELT</name>
<evidence type="ECO:0000256" key="3">
    <source>
        <dbReference type="ARBA" id="ARBA00022729"/>
    </source>
</evidence>
<dbReference type="Pfam" id="PF13416">
    <property type="entry name" value="SBP_bac_8"/>
    <property type="match status" value="1"/>
</dbReference>